<proteinExistence type="predicted"/>
<feature type="compositionally biased region" description="Polar residues" evidence="1">
    <location>
        <begin position="1"/>
        <end position="17"/>
    </location>
</feature>
<dbReference type="OrthoDB" id="9809261at2"/>
<dbReference type="RefSeq" id="WP_145072641.1">
    <property type="nucleotide sequence ID" value="NZ_CP036298.1"/>
</dbReference>
<gene>
    <name evidence="2" type="ORF">Q31a_01760</name>
</gene>
<accession>A0A518FZW0</accession>
<evidence type="ECO:0000256" key="1">
    <source>
        <dbReference type="SAM" id="MobiDB-lite"/>
    </source>
</evidence>
<name>A0A518FZW0_9BACT</name>
<dbReference type="Gene3D" id="3.40.50.1820">
    <property type="entry name" value="alpha/beta hydrolase"/>
    <property type="match status" value="1"/>
</dbReference>
<dbReference type="KEGG" id="ahel:Q31a_01760"/>
<dbReference type="AlphaFoldDB" id="A0A518FZW0"/>
<dbReference type="EMBL" id="CP036298">
    <property type="protein sequence ID" value="QDV21897.1"/>
    <property type="molecule type" value="Genomic_DNA"/>
</dbReference>
<keyword evidence="3" id="KW-1185">Reference proteome</keyword>
<evidence type="ECO:0000313" key="2">
    <source>
        <dbReference type="EMBL" id="QDV21897.1"/>
    </source>
</evidence>
<feature type="region of interest" description="Disordered" evidence="1">
    <location>
        <begin position="1"/>
        <end position="24"/>
    </location>
</feature>
<evidence type="ECO:0000313" key="3">
    <source>
        <dbReference type="Proteomes" id="UP000318017"/>
    </source>
</evidence>
<sequence length="173" mass="19345">MRSGLSGNPNADNSANTDEAKANPYPDPTEILWLRNGEKVTTPAQWWERRRPQLVQDFEREVVGRILDNVAAVEWEALKSVEEQLGETEVLEKRLVGRVDNSDCPDISVNIAMSVVAPKNATGLVPVLMMFGFTTFGSHGELAWRQHDGGHTDLPNIKHFIPWADKLDAENLE</sequence>
<dbReference type="InterPro" id="IPR029058">
    <property type="entry name" value="AB_hydrolase_fold"/>
</dbReference>
<reference evidence="2 3" key="1">
    <citation type="submission" date="2019-02" db="EMBL/GenBank/DDBJ databases">
        <title>Deep-cultivation of Planctomycetes and their phenomic and genomic characterization uncovers novel biology.</title>
        <authorList>
            <person name="Wiegand S."/>
            <person name="Jogler M."/>
            <person name="Boedeker C."/>
            <person name="Pinto D."/>
            <person name="Vollmers J."/>
            <person name="Rivas-Marin E."/>
            <person name="Kohn T."/>
            <person name="Peeters S.H."/>
            <person name="Heuer A."/>
            <person name="Rast P."/>
            <person name="Oberbeckmann S."/>
            <person name="Bunk B."/>
            <person name="Jeske O."/>
            <person name="Meyerdierks A."/>
            <person name="Storesund J.E."/>
            <person name="Kallscheuer N."/>
            <person name="Luecker S."/>
            <person name="Lage O.M."/>
            <person name="Pohl T."/>
            <person name="Merkel B.J."/>
            <person name="Hornburger P."/>
            <person name="Mueller R.-W."/>
            <person name="Bruemmer F."/>
            <person name="Labrenz M."/>
            <person name="Spormann A.M."/>
            <person name="Op den Camp H."/>
            <person name="Overmann J."/>
            <person name="Amann R."/>
            <person name="Jetten M.S.M."/>
            <person name="Mascher T."/>
            <person name="Medema M.H."/>
            <person name="Devos D.P."/>
            <person name="Kaster A.-K."/>
            <person name="Ovreas L."/>
            <person name="Rohde M."/>
            <person name="Galperin M.Y."/>
            <person name="Jogler C."/>
        </authorList>
    </citation>
    <scope>NUCLEOTIDE SEQUENCE [LARGE SCALE GENOMIC DNA]</scope>
    <source>
        <strain evidence="2 3">Q31a</strain>
    </source>
</reference>
<organism evidence="2 3">
    <name type="scientific">Aureliella helgolandensis</name>
    <dbReference type="NCBI Taxonomy" id="2527968"/>
    <lineage>
        <taxon>Bacteria</taxon>
        <taxon>Pseudomonadati</taxon>
        <taxon>Planctomycetota</taxon>
        <taxon>Planctomycetia</taxon>
        <taxon>Pirellulales</taxon>
        <taxon>Pirellulaceae</taxon>
        <taxon>Aureliella</taxon>
    </lineage>
</organism>
<protein>
    <submittedName>
        <fullName evidence="2">Uncharacterized protein</fullName>
    </submittedName>
</protein>
<dbReference type="Proteomes" id="UP000318017">
    <property type="component" value="Chromosome"/>
</dbReference>